<dbReference type="AlphaFoldDB" id="A0A1W2D303"/>
<evidence type="ECO:0000313" key="1">
    <source>
        <dbReference type="EMBL" id="SMC91955.1"/>
    </source>
</evidence>
<dbReference type="EMBL" id="FWXR01000012">
    <property type="protein sequence ID" value="SMC91955.1"/>
    <property type="molecule type" value="Genomic_DNA"/>
</dbReference>
<dbReference type="STRING" id="937218.SAMN06297251_11293"/>
<protein>
    <submittedName>
        <fullName evidence="1">Nif11-like leader peptide domain-containing protein</fullName>
    </submittedName>
</protein>
<accession>A0A1W2D303</accession>
<reference evidence="1 2" key="1">
    <citation type="submission" date="2017-04" db="EMBL/GenBank/DDBJ databases">
        <authorList>
            <person name="Afonso C.L."/>
            <person name="Miller P.J."/>
            <person name="Scott M.A."/>
            <person name="Spackman E."/>
            <person name="Goraichik I."/>
            <person name="Dimitrov K.M."/>
            <person name="Suarez D.L."/>
            <person name="Swayne D.E."/>
        </authorList>
    </citation>
    <scope>NUCLEOTIDE SEQUENCE [LARGE SCALE GENOMIC DNA]</scope>
    <source>
        <strain evidence="1 2">CGMCC 1.10972</strain>
    </source>
</reference>
<organism evidence="1 2">
    <name type="scientific">Fulvimarina manganoxydans</name>
    <dbReference type="NCBI Taxonomy" id="937218"/>
    <lineage>
        <taxon>Bacteria</taxon>
        <taxon>Pseudomonadati</taxon>
        <taxon>Pseudomonadota</taxon>
        <taxon>Alphaproteobacteria</taxon>
        <taxon>Hyphomicrobiales</taxon>
        <taxon>Aurantimonadaceae</taxon>
        <taxon>Fulvimarina</taxon>
    </lineage>
</organism>
<sequence length="118" mass="12595">MHEFKTALSNDEAMTEALAAATAGKSEREAIESLIDFARLRGFAFTMEDIEAARHTEAGEDHLSEAELEAVAGGSLFGDIFVWTARDIGESAISDAKMAANLGYQATLIPGTLKLFGL</sequence>
<gene>
    <name evidence="1" type="ORF">SAMN06297251_11293</name>
</gene>
<evidence type="ECO:0000313" key="2">
    <source>
        <dbReference type="Proteomes" id="UP000192656"/>
    </source>
</evidence>
<proteinExistence type="predicted"/>
<keyword evidence="2" id="KW-1185">Reference proteome</keyword>
<name>A0A1W2D303_9HYPH</name>
<dbReference type="Proteomes" id="UP000192656">
    <property type="component" value="Unassembled WGS sequence"/>
</dbReference>